<evidence type="ECO:0000313" key="3">
    <source>
        <dbReference type="Proteomes" id="UP000245934"/>
    </source>
</evidence>
<evidence type="ECO:0000313" key="2">
    <source>
        <dbReference type="EMBL" id="PWR73122.1"/>
    </source>
</evidence>
<dbReference type="InterPro" id="IPR025959">
    <property type="entry name" value="Winged_HTH_dom"/>
</dbReference>
<evidence type="ECO:0000259" key="1">
    <source>
        <dbReference type="Pfam" id="PF13592"/>
    </source>
</evidence>
<dbReference type="AlphaFoldDB" id="A0A2V2MYV4"/>
<protein>
    <recommendedName>
        <fullName evidence="1">Winged helix-turn helix domain-containing protein</fullName>
    </recommendedName>
</protein>
<reference evidence="2 3" key="1">
    <citation type="submission" date="2018-05" db="EMBL/GenBank/DDBJ databases">
        <title>Draft genome of Methanospirillum stamsii Pt1.</title>
        <authorList>
            <person name="Dueholm M.S."/>
            <person name="Nielsen P.H."/>
            <person name="Bakmann L.F."/>
            <person name="Otzen D.E."/>
        </authorList>
    </citation>
    <scope>NUCLEOTIDE SEQUENCE [LARGE SCALE GENOMIC DNA]</scope>
    <source>
        <strain evidence="2 3">Pt1</strain>
    </source>
</reference>
<name>A0A2V2MYV4_9EURY</name>
<keyword evidence="3" id="KW-1185">Reference proteome</keyword>
<dbReference type="InterPro" id="IPR009057">
    <property type="entry name" value="Homeodomain-like_sf"/>
</dbReference>
<dbReference type="Proteomes" id="UP000245934">
    <property type="component" value="Unassembled WGS sequence"/>
</dbReference>
<accession>A0A2V2MYV4</accession>
<dbReference type="Pfam" id="PF13551">
    <property type="entry name" value="HTH_29"/>
    <property type="match status" value="1"/>
</dbReference>
<dbReference type="EMBL" id="QGMZ01000021">
    <property type="protein sequence ID" value="PWR73122.1"/>
    <property type="molecule type" value="Genomic_DNA"/>
</dbReference>
<dbReference type="Pfam" id="PF13592">
    <property type="entry name" value="HTH_33"/>
    <property type="match status" value="1"/>
</dbReference>
<organism evidence="2 3">
    <name type="scientific">Methanospirillum stamsii</name>
    <dbReference type="NCBI Taxonomy" id="1277351"/>
    <lineage>
        <taxon>Archaea</taxon>
        <taxon>Methanobacteriati</taxon>
        <taxon>Methanobacteriota</taxon>
        <taxon>Stenosarchaea group</taxon>
        <taxon>Methanomicrobia</taxon>
        <taxon>Methanomicrobiales</taxon>
        <taxon>Methanospirillaceae</taxon>
        <taxon>Methanospirillum</taxon>
    </lineage>
</organism>
<comment type="caution">
    <text evidence="2">The sequence shown here is derived from an EMBL/GenBank/DDBJ whole genome shotgun (WGS) entry which is preliminary data.</text>
</comment>
<sequence length="172" mass="20278">MTPQYIHMRRLKVVNAETMAIIIQSEIMTNDESRYNHRLHGVLLVSKGYSCLETAKILGHTVKTIENWVNQFNEDSFQGLRDEKRTGRPSSLSNQQLEEIKQILRKDPISLDYEQNLWDGKLLSYHIEKTYGIMISVRQCQRLFHKLEYRQVKPRPISSKSDPKKQESFKKN</sequence>
<dbReference type="SUPFAM" id="SSF46689">
    <property type="entry name" value="Homeodomain-like"/>
    <property type="match status" value="1"/>
</dbReference>
<proteinExistence type="predicted"/>
<gene>
    <name evidence="2" type="ORF">DLD82_11115</name>
</gene>
<feature type="domain" description="Winged helix-turn helix" evidence="1">
    <location>
        <begin position="114"/>
        <end position="172"/>
    </location>
</feature>